<dbReference type="RefSeq" id="WP_202015558.1">
    <property type="nucleotide sequence ID" value="NZ_JAERRB010000015.1"/>
</dbReference>
<evidence type="ECO:0000259" key="1">
    <source>
        <dbReference type="Pfam" id="PF12867"/>
    </source>
</evidence>
<feature type="domain" description="DinB-like" evidence="1">
    <location>
        <begin position="37"/>
        <end position="191"/>
    </location>
</feature>
<reference evidence="2 3" key="1">
    <citation type="submission" date="2021-01" db="EMBL/GenBank/DDBJ databases">
        <title>Chryseolinea sp. Jin1 Genome sequencing and assembly.</title>
        <authorList>
            <person name="Kim I."/>
        </authorList>
    </citation>
    <scope>NUCLEOTIDE SEQUENCE [LARGE SCALE GENOMIC DNA]</scope>
    <source>
        <strain evidence="2 3">Jin1</strain>
    </source>
</reference>
<dbReference type="Pfam" id="PF12867">
    <property type="entry name" value="DinB_2"/>
    <property type="match status" value="1"/>
</dbReference>
<accession>A0ABS1L0K6</accession>
<dbReference type="SUPFAM" id="SSF109854">
    <property type="entry name" value="DinB/YfiT-like putative metalloenzymes"/>
    <property type="match status" value="1"/>
</dbReference>
<dbReference type="EMBL" id="JAERRB010000015">
    <property type="protein sequence ID" value="MBL0745226.1"/>
    <property type="molecule type" value="Genomic_DNA"/>
</dbReference>
<evidence type="ECO:0000313" key="2">
    <source>
        <dbReference type="EMBL" id="MBL0745226.1"/>
    </source>
</evidence>
<protein>
    <submittedName>
        <fullName evidence="2">DinB family protein</fullName>
    </submittedName>
</protein>
<organism evidence="2 3">
    <name type="scientific">Chryseolinea lacunae</name>
    <dbReference type="NCBI Taxonomy" id="2801331"/>
    <lineage>
        <taxon>Bacteria</taxon>
        <taxon>Pseudomonadati</taxon>
        <taxon>Bacteroidota</taxon>
        <taxon>Cytophagia</taxon>
        <taxon>Cytophagales</taxon>
        <taxon>Fulvivirgaceae</taxon>
        <taxon>Chryseolinea</taxon>
    </lineage>
</organism>
<comment type="caution">
    <text evidence="2">The sequence shown here is derived from an EMBL/GenBank/DDBJ whole genome shotgun (WGS) entry which is preliminary data.</text>
</comment>
<name>A0ABS1L0K6_9BACT</name>
<dbReference type="InterPro" id="IPR034660">
    <property type="entry name" value="DinB/YfiT-like"/>
</dbReference>
<evidence type="ECO:0000313" key="3">
    <source>
        <dbReference type="Proteomes" id="UP000613030"/>
    </source>
</evidence>
<keyword evidence="3" id="KW-1185">Reference proteome</keyword>
<proteinExistence type="predicted"/>
<sequence length="205" mass="23304">MKTIKFFLLTVAVLSMSFIVPDTRLTSAERKYAVDLLQENKDKILQKVNGLTAEQLNFKADANSWSIAECLEHIATSETKIFAQSQASLKEPADPSKRSEVKVTDIDIVKMVSDRSTKRKAEPELVPNGKFGSFDGIVREFKTARDNNIYYLKTTTDDLRNHYNDFPFGKIDAYQTILLMTAHSIRHTAQIDEVMKNPNFPKKNP</sequence>
<dbReference type="InterPro" id="IPR024775">
    <property type="entry name" value="DinB-like"/>
</dbReference>
<dbReference type="Proteomes" id="UP000613030">
    <property type="component" value="Unassembled WGS sequence"/>
</dbReference>
<dbReference type="Gene3D" id="1.20.120.450">
    <property type="entry name" value="dinb family like domain"/>
    <property type="match status" value="1"/>
</dbReference>
<gene>
    <name evidence="2" type="ORF">JI741_28610</name>
</gene>